<organism evidence="5 6">
    <name type="scientific">Mucuna pruriens</name>
    <name type="common">Velvet bean</name>
    <name type="synonym">Dolichos pruriens</name>
    <dbReference type="NCBI Taxonomy" id="157652"/>
    <lineage>
        <taxon>Eukaryota</taxon>
        <taxon>Viridiplantae</taxon>
        <taxon>Streptophyta</taxon>
        <taxon>Embryophyta</taxon>
        <taxon>Tracheophyta</taxon>
        <taxon>Spermatophyta</taxon>
        <taxon>Magnoliopsida</taxon>
        <taxon>eudicotyledons</taxon>
        <taxon>Gunneridae</taxon>
        <taxon>Pentapetalae</taxon>
        <taxon>rosids</taxon>
        <taxon>fabids</taxon>
        <taxon>Fabales</taxon>
        <taxon>Fabaceae</taxon>
        <taxon>Papilionoideae</taxon>
        <taxon>50 kb inversion clade</taxon>
        <taxon>NPAAA clade</taxon>
        <taxon>indigoferoid/millettioid clade</taxon>
        <taxon>Phaseoleae</taxon>
        <taxon>Mucuna</taxon>
    </lineage>
</organism>
<dbReference type="PROSITE" id="PS50166">
    <property type="entry name" value="IMPORTIN_B_NT"/>
    <property type="match status" value="1"/>
</dbReference>
<sequence length="214" mass="23773">MANVVDQDQQWLLNCLSATLDPNPEVRCFAEASLDQASRQPGFGSALSKVAANKELAVGLLLLKQLVKKHWQEGEDSFEPPVVSSDEKEIIRRMLLLALDDPHRKICTAVGMAVASIAVHDWPELWSDLLPFLLNLINNQTNSNGVYGAMRCLVLLSADLDDKMVPTLIPALFPSLLTIVSSPKVMLACLRRQPRKCWTDVKKYIIYYKVGDAA</sequence>
<dbReference type="GO" id="GO:0031267">
    <property type="term" value="F:small GTPase binding"/>
    <property type="evidence" value="ECO:0007669"/>
    <property type="project" value="InterPro"/>
</dbReference>
<dbReference type="Pfam" id="PF03810">
    <property type="entry name" value="IBN_N"/>
    <property type="match status" value="1"/>
</dbReference>
<accession>A0A371FW21</accession>
<dbReference type="InterPro" id="IPR011989">
    <property type="entry name" value="ARM-like"/>
</dbReference>
<name>A0A371FW21_MUCPR</name>
<proteinExistence type="predicted"/>
<dbReference type="SMART" id="SM00913">
    <property type="entry name" value="IBN_N"/>
    <property type="match status" value="1"/>
</dbReference>
<dbReference type="EMBL" id="QJKJ01007650">
    <property type="protein sequence ID" value="RDX82380.1"/>
    <property type="molecule type" value="Genomic_DNA"/>
</dbReference>
<dbReference type="OrthoDB" id="431626at2759"/>
<dbReference type="SUPFAM" id="SSF48371">
    <property type="entry name" value="ARM repeat"/>
    <property type="match status" value="1"/>
</dbReference>
<evidence type="ECO:0000256" key="1">
    <source>
        <dbReference type="ARBA" id="ARBA00004123"/>
    </source>
</evidence>
<dbReference type="GO" id="GO:0005635">
    <property type="term" value="C:nuclear envelope"/>
    <property type="evidence" value="ECO:0007669"/>
    <property type="project" value="TreeGrafter"/>
</dbReference>
<evidence type="ECO:0000313" key="5">
    <source>
        <dbReference type="EMBL" id="RDX82380.1"/>
    </source>
</evidence>
<dbReference type="Gene3D" id="1.25.10.10">
    <property type="entry name" value="Leucine-rich Repeat Variant"/>
    <property type="match status" value="1"/>
</dbReference>
<dbReference type="InterPro" id="IPR016024">
    <property type="entry name" value="ARM-type_fold"/>
</dbReference>
<dbReference type="GO" id="GO:0005829">
    <property type="term" value="C:cytosol"/>
    <property type="evidence" value="ECO:0007669"/>
    <property type="project" value="TreeGrafter"/>
</dbReference>
<dbReference type="PANTHER" id="PTHR10997">
    <property type="entry name" value="IMPORTIN-7, 8, 11"/>
    <property type="match status" value="1"/>
</dbReference>
<feature type="domain" description="Importin N-terminal" evidence="4">
    <location>
        <begin position="30"/>
        <end position="101"/>
    </location>
</feature>
<evidence type="ECO:0000313" key="6">
    <source>
        <dbReference type="Proteomes" id="UP000257109"/>
    </source>
</evidence>
<dbReference type="GO" id="GO:0006606">
    <property type="term" value="P:protein import into nucleus"/>
    <property type="evidence" value="ECO:0007669"/>
    <property type="project" value="TreeGrafter"/>
</dbReference>
<gene>
    <name evidence="5" type="primary">Ipo9</name>
    <name evidence="5" type="ORF">CR513_36837</name>
</gene>
<dbReference type="Proteomes" id="UP000257109">
    <property type="component" value="Unassembled WGS sequence"/>
</dbReference>
<keyword evidence="6" id="KW-1185">Reference proteome</keyword>
<protein>
    <submittedName>
        <fullName evidence="5">Importin-9</fullName>
    </submittedName>
</protein>
<dbReference type="InterPro" id="IPR001494">
    <property type="entry name" value="Importin-beta_N"/>
</dbReference>
<keyword evidence="3" id="KW-0539">Nucleus</keyword>
<dbReference type="AlphaFoldDB" id="A0A371FW21"/>
<comment type="caution">
    <text evidence="5">The sequence shown here is derived from an EMBL/GenBank/DDBJ whole genome shotgun (WGS) entry which is preliminary data.</text>
</comment>
<reference evidence="5" key="1">
    <citation type="submission" date="2018-05" db="EMBL/GenBank/DDBJ databases">
        <title>Draft genome of Mucuna pruriens seed.</title>
        <authorList>
            <person name="Nnadi N.E."/>
            <person name="Vos R."/>
            <person name="Hasami M.H."/>
            <person name="Devisetty U.K."/>
            <person name="Aguiy J.C."/>
        </authorList>
    </citation>
    <scope>NUCLEOTIDE SEQUENCE [LARGE SCALE GENOMIC DNA]</scope>
    <source>
        <strain evidence="5">JCA_2017</strain>
    </source>
</reference>
<keyword evidence="2" id="KW-0813">Transport</keyword>
<comment type="subcellular location">
    <subcellularLocation>
        <location evidence="1">Nucleus</location>
    </subcellularLocation>
</comment>
<dbReference type="STRING" id="157652.A0A371FW21"/>
<evidence type="ECO:0000256" key="3">
    <source>
        <dbReference type="ARBA" id="ARBA00023242"/>
    </source>
</evidence>
<evidence type="ECO:0000256" key="2">
    <source>
        <dbReference type="ARBA" id="ARBA00022448"/>
    </source>
</evidence>
<evidence type="ECO:0000259" key="4">
    <source>
        <dbReference type="PROSITE" id="PS50166"/>
    </source>
</evidence>